<reference evidence="3 4" key="1">
    <citation type="submission" date="2016-04" db="EMBL/GenBank/DDBJ databases">
        <title>ATOL: Assembling a taxonomically balanced genome-scale reconstruction of the evolutionary history of the Enterobacteriaceae.</title>
        <authorList>
            <person name="Plunkett G.III."/>
            <person name="Neeno-Eckwall E.C."/>
            <person name="Glasner J.D."/>
            <person name="Perna N.T."/>
        </authorList>
    </citation>
    <scope>NUCLEOTIDE SEQUENCE [LARGE SCALE GENOMIC DNA]</scope>
    <source>
        <strain evidence="3 4">ATCC 51604</strain>
    </source>
</reference>
<feature type="domain" description="SIS" evidence="2">
    <location>
        <begin position="42"/>
        <end position="200"/>
    </location>
</feature>
<sequence>MLNHNEAYWQQKGASLTVEAIVAQPRLWQEGLERVKAHEAEIQAFWRKSDTDTRILITGAGSSLLAAQASVNWLRSIVPNQIDVVPATDLVLMPESLHYNTVLVSVSSSGNTPETVKVVERALAANPKLRHLSVTNNASSRLAQLAQKHCEGLFIPVPEGTSNGSFAATSEFTIPLWYLMLLVAPAGWSEAEKVLPVLQRGMNHFFNHYAADIEKWAAESRNNVVVVGSLSLKAVACETSLKLLEMGNGQVMTAWHSMLEFRHGPKLIINRDATLIGYLAARAEINRYDSDMMAELTRERSATAQIIAIGHDALPAGVKPGDRYFHFAAPELADCHESWTTLLYVAFAQLAGLYSAIALGVTPDMPSRDGKVAKVAKVTVY</sequence>
<dbReference type="Proteomes" id="UP000078504">
    <property type="component" value="Unassembled WGS sequence"/>
</dbReference>
<organism evidence="3 4">
    <name type="scientific">Buttiauxella gaviniae ATCC 51604</name>
    <dbReference type="NCBI Taxonomy" id="1354253"/>
    <lineage>
        <taxon>Bacteria</taxon>
        <taxon>Pseudomonadati</taxon>
        <taxon>Pseudomonadota</taxon>
        <taxon>Gammaproteobacteria</taxon>
        <taxon>Enterobacterales</taxon>
        <taxon>Enterobacteriaceae</taxon>
        <taxon>Buttiauxella</taxon>
    </lineage>
</organism>
<dbReference type="GO" id="GO:0016853">
    <property type="term" value="F:isomerase activity"/>
    <property type="evidence" value="ECO:0007669"/>
    <property type="project" value="UniProtKB-KW"/>
</dbReference>
<dbReference type="InterPro" id="IPR001347">
    <property type="entry name" value="SIS_dom"/>
</dbReference>
<keyword evidence="3" id="KW-0413">Isomerase</keyword>
<dbReference type="AlphaFoldDB" id="A0A1B7HY19"/>
<dbReference type="PATRIC" id="fig|1354253.4.peg.2462"/>
<dbReference type="SUPFAM" id="SSF53697">
    <property type="entry name" value="SIS domain"/>
    <property type="match status" value="1"/>
</dbReference>
<proteinExistence type="predicted"/>
<dbReference type="EC" id="5.3.1.-" evidence="3"/>
<dbReference type="Gene3D" id="3.40.50.10490">
    <property type="entry name" value="Glucose-6-phosphate isomerase like protein, domain 1"/>
    <property type="match status" value="2"/>
</dbReference>
<dbReference type="RefSeq" id="WP_064515283.1">
    <property type="nucleotide sequence ID" value="NZ_LXEP01000024.1"/>
</dbReference>
<evidence type="ECO:0000259" key="2">
    <source>
        <dbReference type="PROSITE" id="PS51464"/>
    </source>
</evidence>
<dbReference type="GO" id="GO:0097367">
    <property type="term" value="F:carbohydrate derivative binding"/>
    <property type="evidence" value="ECO:0007669"/>
    <property type="project" value="InterPro"/>
</dbReference>
<dbReference type="GO" id="GO:1901135">
    <property type="term" value="P:carbohydrate derivative metabolic process"/>
    <property type="evidence" value="ECO:0007669"/>
    <property type="project" value="InterPro"/>
</dbReference>
<evidence type="ECO:0000313" key="3">
    <source>
        <dbReference type="EMBL" id="OAT20483.1"/>
    </source>
</evidence>
<dbReference type="PANTHER" id="PTHR10937">
    <property type="entry name" value="GLUCOSAMINE--FRUCTOSE-6-PHOSPHATE AMINOTRANSFERASE, ISOMERIZING"/>
    <property type="match status" value="1"/>
</dbReference>
<dbReference type="EMBL" id="LXEP01000024">
    <property type="protein sequence ID" value="OAT20483.1"/>
    <property type="molecule type" value="Genomic_DNA"/>
</dbReference>
<accession>A0A1B7HY19</accession>
<protein>
    <submittedName>
        <fullName evidence="3">Galactosamine-6-phosphate isomerase</fullName>
        <ecNumber evidence="3">5.3.1.-</ecNumber>
    </submittedName>
</protein>
<dbReference type="Pfam" id="PF01380">
    <property type="entry name" value="SIS"/>
    <property type="match status" value="1"/>
</dbReference>
<dbReference type="CDD" id="cd05008">
    <property type="entry name" value="SIS_GlmS_GlmD_1"/>
    <property type="match status" value="1"/>
</dbReference>
<keyword evidence="1" id="KW-0677">Repeat</keyword>
<dbReference type="InterPro" id="IPR046348">
    <property type="entry name" value="SIS_dom_sf"/>
</dbReference>
<name>A0A1B7HY19_9ENTR</name>
<evidence type="ECO:0000256" key="1">
    <source>
        <dbReference type="ARBA" id="ARBA00022737"/>
    </source>
</evidence>
<dbReference type="PROSITE" id="PS51464">
    <property type="entry name" value="SIS"/>
    <property type="match status" value="1"/>
</dbReference>
<comment type="caution">
    <text evidence="3">The sequence shown here is derived from an EMBL/GenBank/DDBJ whole genome shotgun (WGS) entry which is preliminary data.</text>
</comment>
<evidence type="ECO:0000313" key="4">
    <source>
        <dbReference type="Proteomes" id="UP000078504"/>
    </source>
</evidence>
<gene>
    <name evidence="3" type="ORF">M977_02419</name>
</gene>
<dbReference type="InterPro" id="IPR035466">
    <property type="entry name" value="GlmS/AgaS_SIS"/>
</dbReference>